<evidence type="ECO:0000259" key="1">
    <source>
        <dbReference type="Pfam" id="PF01593"/>
    </source>
</evidence>
<evidence type="ECO:0000313" key="2">
    <source>
        <dbReference type="EMBL" id="TCP44773.1"/>
    </source>
</evidence>
<protein>
    <recommendedName>
        <fullName evidence="1">Amine oxidase domain-containing protein</fullName>
    </recommendedName>
</protein>
<dbReference type="EMBL" id="SLXQ01000019">
    <property type="protein sequence ID" value="TCP44773.1"/>
    <property type="molecule type" value="Genomic_DNA"/>
</dbReference>
<dbReference type="Pfam" id="PF01593">
    <property type="entry name" value="Amino_oxidase"/>
    <property type="match status" value="1"/>
</dbReference>
<name>A0A4R2Q794_9PSEU</name>
<dbReference type="GO" id="GO:0016491">
    <property type="term" value="F:oxidoreductase activity"/>
    <property type="evidence" value="ECO:0007669"/>
    <property type="project" value="InterPro"/>
</dbReference>
<dbReference type="Gene3D" id="3.50.50.60">
    <property type="entry name" value="FAD/NAD(P)-binding domain"/>
    <property type="match status" value="1"/>
</dbReference>
<dbReference type="InterPro" id="IPR050464">
    <property type="entry name" value="Zeta_carotene_desat/Oxidored"/>
</dbReference>
<feature type="domain" description="Amine oxidase" evidence="1">
    <location>
        <begin position="13"/>
        <end position="417"/>
    </location>
</feature>
<dbReference type="AlphaFoldDB" id="A0A4R2Q794"/>
<accession>A0A4R2Q794</accession>
<dbReference type="OrthoDB" id="20837at2"/>
<dbReference type="Proteomes" id="UP000294911">
    <property type="component" value="Unassembled WGS sequence"/>
</dbReference>
<dbReference type="PANTHER" id="PTHR42923">
    <property type="entry name" value="PROTOPORPHYRINOGEN OXIDASE"/>
    <property type="match status" value="1"/>
</dbReference>
<organism evidence="2 3">
    <name type="scientific">Tamaricihabitans halophyticus</name>
    <dbReference type="NCBI Taxonomy" id="1262583"/>
    <lineage>
        <taxon>Bacteria</taxon>
        <taxon>Bacillati</taxon>
        <taxon>Actinomycetota</taxon>
        <taxon>Actinomycetes</taxon>
        <taxon>Pseudonocardiales</taxon>
        <taxon>Pseudonocardiaceae</taxon>
        <taxon>Tamaricihabitans</taxon>
    </lineage>
</organism>
<dbReference type="InterPro" id="IPR036188">
    <property type="entry name" value="FAD/NAD-bd_sf"/>
</dbReference>
<dbReference type="InterPro" id="IPR002937">
    <property type="entry name" value="Amino_oxidase"/>
</dbReference>
<keyword evidence="3" id="KW-1185">Reference proteome</keyword>
<comment type="caution">
    <text evidence="2">The sequence shown here is derived from an EMBL/GenBank/DDBJ whole genome shotgun (WGS) entry which is preliminary data.</text>
</comment>
<evidence type="ECO:0000313" key="3">
    <source>
        <dbReference type="Proteomes" id="UP000294911"/>
    </source>
</evidence>
<dbReference type="RefSeq" id="WP_132880406.1">
    <property type="nucleotide sequence ID" value="NZ_SLXQ01000019.1"/>
</dbReference>
<dbReference type="PANTHER" id="PTHR42923:SF17">
    <property type="entry name" value="AMINE OXIDASE DOMAIN-CONTAINING PROTEIN"/>
    <property type="match status" value="1"/>
</dbReference>
<gene>
    <name evidence="2" type="ORF">EV191_11958</name>
</gene>
<dbReference type="SUPFAM" id="SSF51905">
    <property type="entry name" value="FAD/NAD(P)-binding domain"/>
    <property type="match status" value="1"/>
</dbReference>
<proteinExistence type="predicted"/>
<reference evidence="2 3" key="1">
    <citation type="submission" date="2019-03" db="EMBL/GenBank/DDBJ databases">
        <title>Genomic Encyclopedia of Type Strains, Phase IV (KMG-IV): sequencing the most valuable type-strain genomes for metagenomic binning, comparative biology and taxonomic classification.</title>
        <authorList>
            <person name="Goeker M."/>
        </authorList>
    </citation>
    <scope>NUCLEOTIDE SEQUENCE [LARGE SCALE GENOMIC DNA]</scope>
    <source>
        <strain evidence="2 3">DSM 45765</strain>
    </source>
</reference>
<sequence>MTRDRVAVIGSGVSGLSAAYLLQRRYDVTLFEAAERLGGHAHTHELPTADASSIAVDSAFLVHNDRTYPNLLRLFDELGIETQPTRMSLSVYCEQCRLQYAGARGLSGLFAQRRNVGHGRYLRMLGQIPRFHRQARQLLAADSTTEDLTFGDFLRAGGYSNYFVEHFALPLVSAVWSAERELCKNYPARYLFEFLDRHGQLSIRNTLTWRTIVGGSREYVARVAKQLHVVRTGVPVTEVRRLANGVSVRTATGESAQFSRAVVATHADTALGLLAEPSPEQRTVLGAFGYSNNVTWLHTDSSLLPSLPAARGAWNYLKPACAAGPDRVLVSYHLNRLMRLAEPRDYIVTLGATDRVQPDQVLVRMVYRHPIYTRQSVRAQRRLWELGDERLQFAGAYHGWGFHEDGCVSGVRAATALGSGW</sequence>